<sequence>MNSVKYGVFTSINAICVSSTHDAHAFRTSETHHHGLEDCILLGDSAYPCKPYMPTPYLHP</sequence>
<organism evidence="1 2">
    <name type="scientific">Mya arenaria</name>
    <name type="common">Soft-shell clam</name>
    <dbReference type="NCBI Taxonomy" id="6604"/>
    <lineage>
        <taxon>Eukaryota</taxon>
        <taxon>Metazoa</taxon>
        <taxon>Spiralia</taxon>
        <taxon>Lophotrochozoa</taxon>
        <taxon>Mollusca</taxon>
        <taxon>Bivalvia</taxon>
        <taxon>Autobranchia</taxon>
        <taxon>Heteroconchia</taxon>
        <taxon>Euheterodonta</taxon>
        <taxon>Imparidentia</taxon>
        <taxon>Neoheterodontei</taxon>
        <taxon>Myida</taxon>
        <taxon>Myoidea</taxon>
        <taxon>Myidae</taxon>
        <taxon>Mya</taxon>
    </lineage>
</organism>
<feature type="non-terminal residue" evidence="1">
    <location>
        <position position="1"/>
    </location>
</feature>
<gene>
    <name evidence="1" type="ORF">MAR_027461</name>
</gene>
<dbReference type="Proteomes" id="UP001164746">
    <property type="component" value="Chromosome 8"/>
</dbReference>
<evidence type="ECO:0000313" key="1">
    <source>
        <dbReference type="EMBL" id="WAR13281.1"/>
    </source>
</evidence>
<evidence type="ECO:0008006" key="3">
    <source>
        <dbReference type="Google" id="ProtNLM"/>
    </source>
</evidence>
<dbReference type="EMBL" id="CP111019">
    <property type="protein sequence ID" value="WAR13281.1"/>
    <property type="molecule type" value="Genomic_DNA"/>
</dbReference>
<name>A0ABY7EX47_MYAAR</name>
<keyword evidence="2" id="KW-1185">Reference proteome</keyword>
<protein>
    <recommendedName>
        <fullName evidence="3">DDE Tnp4 domain-containing protein</fullName>
    </recommendedName>
</protein>
<evidence type="ECO:0000313" key="2">
    <source>
        <dbReference type="Proteomes" id="UP001164746"/>
    </source>
</evidence>
<reference evidence="1" key="1">
    <citation type="submission" date="2022-11" db="EMBL/GenBank/DDBJ databases">
        <title>Centuries of genome instability and evolution in soft-shell clam transmissible cancer (bioRxiv).</title>
        <authorList>
            <person name="Hart S.F.M."/>
            <person name="Yonemitsu M.A."/>
            <person name="Giersch R.M."/>
            <person name="Beal B.F."/>
            <person name="Arriagada G."/>
            <person name="Davis B.W."/>
            <person name="Ostrander E.A."/>
            <person name="Goff S.P."/>
            <person name="Metzger M.J."/>
        </authorList>
    </citation>
    <scope>NUCLEOTIDE SEQUENCE</scope>
    <source>
        <strain evidence="1">MELC-2E11</strain>
        <tissue evidence="1">Siphon/mantle</tissue>
    </source>
</reference>
<proteinExistence type="predicted"/>
<accession>A0ABY7EX47</accession>